<reference evidence="5 6" key="1">
    <citation type="submission" date="2017-08" db="EMBL/GenBank/DDBJ databases">
        <authorList>
            <person name="Park S.-J."/>
            <person name="Kim H."/>
        </authorList>
    </citation>
    <scope>NUCLEOTIDE SEQUENCE [LARGE SCALE GENOMIC DNA]</scope>
    <source>
        <strain evidence="6">ye3</strain>
    </source>
</reference>
<dbReference type="OrthoDB" id="9784774at2"/>
<dbReference type="EMBL" id="CP022987">
    <property type="protein sequence ID" value="QAA93873.1"/>
    <property type="molecule type" value="Genomic_DNA"/>
</dbReference>
<sequence length="150" mass="16741">MNEPAHAPCIFCAIASKKIPAHIIHEDDDFVAFLDIHPIRPGHVLIVSRDHHAYFDDLPPELAARLMQMAQRFSKTMKQLHGVERVGLAFTGTDVAHVHAHLIPLHSNTDLTSTAYIEQKDLSFALAPRASDEELAEQSKLLQQALLTRP</sequence>
<evidence type="ECO:0000259" key="4">
    <source>
        <dbReference type="PROSITE" id="PS51084"/>
    </source>
</evidence>
<dbReference type="GO" id="GO:0009117">
    <property type="term" value="P:nucleotide metabolic process"/>
    <property type="evidence" value="ECO:0007669"/>
    <property type="project" value="TreeGrafter"/>
</dbReference>
<organism evidence="5 6">
    <name type="scientific">Pollutimonas thiosulfatoxidans</name>
    <dbReference type="NCBI Taxonomy" id="2028345"/>
    <lineage>
        <taxon>Bacteria</taxon>
        <taxon>Pseudomonadati</taxon>
        <taxon>Pseudomonadota</taxon>
        <taxon>Betaproteobacteria</taxon>
        <taxon>Burkholderiales</taxon>
        <taxon>Alcaligenaceae</taxon>
        <taxon>Pollutimonas</taxon>
    </lineage>
</organism>
<dbReference type="InterPro" id="IPR011146">
    <property type="entry name" value="HIT-like"/>
</dbReference>
<protein>
    <submittedName>
        <fullName evidence="5">HIT family protein</fullName>
    </submittedName>
</protein>
<name>A0A410GC62_9BURK</name>
<evidence type="ECO:0000313" key="6">
    <source>
        <dbReference type="Proteomes" id="UP000283474"/>
    </source>
</evidence>
<feature type="domain" description="HIT" evidence="4">
    <location>
        <begin position="10"/>
        <end position="113"/>
    </location>
</feature>
<proteinExistence type="predicted"/>
<dbReference type="SUPFAM" id="SSF54197">
    <property type="entry name" value="HIT-like"/>
    <property type="match status" value="1"/>
</dbReference>
<evidence type="ECO:0000313" key="5">
    <source>
        <dbReference type="EMBL" id="QAA93873.1"/>
    </source>
</evidence>
<accession>A0A410GC62</accession>
<dbReference type="InterPro" id="IPR036265">
    <property type="entry name" value="HIT-like_sf"/>
</dbReference>
<evidence type="ECO:0000256" key="3">
    <source>
        <dbReference type="PROSITE-ProRule" id="PRU00464"/>
    </source>
</evidence>
<dbReference type="AlphaFoldDB" id="A0A410GC62"/>
<evidence type="ECO:0000256" key="2">
    <source>
        <dbReference type="PIRSR" id="PIRSR601310-3"/>
    </source>
</evidence>
<feature type="active site" description="Tele-AMP-histidine intermediate" evidence="1">
    <location>
        <position position="99"/>
    </location>
</feature>
<dbReference type="InterPro" id="IPR001310">
    <property type="entry name" value="Histidine_triad_HIT"/>
</dbReference>
<dbReference type="Pfam" id="PF01230">
    <property type="entry name" value="HIT"/>
    <property type="match status" value="1"/>
</dbReference>
<dbReference type="PRINTS" id="PR00332">
    <property type="entry name" value="HISTRIAD"/>
</dbReference>
<gene>
    <name evidence="5" type="ORF">CKA81_08495</name>
</gene>
<dbReference type="Gene3D" id="3.30.428.10">
    <property type="entry name" value="HIT-like"/>
    <property type="match status" value="1"/>
</dbReference>
<keyword evidence="6" id="KW-1185">Reference proteome</keyword>
<dbReference type="PROSITE" id="PS51084">
    <property type="entry name" value="HIT_2"/>
    <property type="match status" value="1"/>
</dbReference>
<dbReference type="Proteomes" id="UP000283474">
    <property type="component" value="Chromosome"/>
</dbReference>
<dbReference type="PANTHER" id="PTHR46648">
    <property type="entry name" value="HIT FAMILY PROTEIN 1"/>
    <property type="match status" value="1"/>
</dbReference>
<dbReference type="RefSeq" id="WP_128354922.1">
    <property type="nucleotide sequence ID" value="NZ_CP022987.1"/>
</dbReference>
<dbReference type="KEGG" id="pus:CKA81_08495"/>
<dbReference type="GO" id="GO:0003824">
    <property type="term" value="F:catalytic activity"/>
    <property type="evidence" value="ECO:0007669"/>
    <property type="project" value="InterPro"/>
</dbReference>
<dbReference type="PANTHER" id="PTHR46648:SF1">
    <property type="entry name" value="ADENOSINE 5'-MONOPHOSPHORAMIDASE HNT1"/>
    <property type="match status" value="1"/>
</dbReference>
<evidence type="ECO:0000256" key="1">
    <source>
        <dbReference type="PIRSR" id="PIRSR601310-1"/>
    </source>
</evidence>
<feature type="short sequence motif" description="Histidine triad motif" evidence="2 3">
    <location>
        <begin position="97"/>
        <end position="101"/>
    </location>
</feature>